<evidence type="ECO:0000256" key="1">
    <source>
        <dbReference type="SAM" id="MobiDB-lite"/>
    </source>
</evidence>
<protein>
    <submittedName>
        <fullName evidence="2">Uncharacterized protein</fullName>
    </submittedName>
</protein>
<proteinExistence type="predicted"/>
<dbReference type="EMBL" id="JAVLSH010000025">
    <property type="protein sequence ID" value="MDR9764101.1"/>
    <property type="molecule type" value="Genomic_DNA"/>
</dbReference>
<keyword evidence="3" id="KW-1185">Reference proteome</keyword>
<name>A0AAW8PBX4_9HYPH</name>
<reference evidence="3" key="1">
    <citation type="submission" date="2023-07" db="EMBL/GenBank/DDBJ databases">
        <title>Genomic characterization of faba bean (Vicia faba) microsymbionts in Mexican soils.</title>
        <authorList>
            <person name="Rivera Orduna F.N."/>
            <person name="Guevara-Luna J."/>
            <person name="Yan J."/>
            <person name="Arroyo-Herrera I."/>
            <person name="Li Y."/>
            <person name="Vasquez-Murrieta M.S."/>
            <person name="Wang E.T."/>
        </authorList>
    </citation>
    <scope>NUCLEOTIDE SEQUENCE [LARGE SCALE GENOMIC DNA]</scope>
    <source>
        <strain evidence="3">CH6</strain>
    </source>
</reference>
<accession>A0AAW8PBX4</accession>
<organism evidence="2 3">
    <name type="scientific">Rhizobium redzepovicii</name>
    <dbReference type="NCBI Taxonomy" id="2867518"/>
    <lineage>
        <taxon>Bacteria</taxon>
        <taxon>Pseudomonadati</taxon>
        <taxon>Pseudomonadota</taxon>
        <taxon>Alphaproteobacteria</taxon>
        <taxon>Hyphomicrobiales</taxon>
        <taxon>Rhizobiaceae</taxon>
        <taxon>Rhizobium/Agrobacterium group</taxon>
        <taxon>Rhizobium</taxon>
    </lineage>
</organism>
<evidence type="ECO:0000313" key="3">
    <source>
        <dbReference type="Proteomes" id="UP001269402"/>
    </source>
</evidence>
<comment type="caution">
    <text evidence="2">The sequence shown here is derived from an EMBL/GenBank/DDBJ whole genome shotgun (WGS) entry which is preliminary data.</text>
</comment>
<feature type="region of interest" description="Disordered" evidence="1">
    <location>
        <begin position="63"/>
        <end position="82"/>
    </location>
</feature>
<gene>
    <name evidence="2" type="ORF">RJJ37_31520</name>
</gene>
<sequence length="82" mass="9259">MRLGDEIAAMAAKLKAQTSFALYKFEGRLAYELNAVYEKELYRRVFRYKDVLIAHLLSLEQPSAASPKSPTTTPGRDYGTTK</sequence>
<dbReference type="RefSeq" id="WP_310808812.1">
    <property type="nucleotide sequence ID" value="NZ_JAVLSH010000025.1"/>
</dbReference>
<dbReference type="Proteomes" id="UP001269402">
    <property type="component" value="Unassembled WGS sequence"/>
</dbReference>
<dbReference type="AlphaFoldDB" id="A0AAW8PBX4"/>
<evidence type="ECO:0000313" key="2">
    <source>
        <dbReference type="EMBL" id="MDR9764101.1"/>
    </source>
</evidence>